<evidence type="ECO:0000256" key="1">
    <source>
        <dbReference type="SAM" id="MobiDB-lite"/>
    </source>
</evidence>
<feature type="region of interest" description="Disordered" evidence="1">
    <location>
        <begin position="577"/>
        <end position="637"/>
    </location>
</feature>
<feature type="compositionally biased region" description="Polar residues" evidence="1">
    <location>
        <begin position="602"/>
        <end position="616"/>
    </location>
</feature>
<evidence type="ECO:0000313" key="3">
    <source>
        <dbReference type="Proteomes" id="UP000293360"/>
    </source>
</evidence>
<dbReference type="AlphaFoldDB" id="A0A4Q4T880"/>
<name>A0A4Q4T880_9PEZI</name>
<dbReference type="OrthoDB" id="4932578at2759"/>
<feature type="region of interest" description="Disordered" evidence="1">
    <location>
        <begin position="309"/>
        <end position="426"/>
    </location>
</feature>
<evidence type="ECO:0000313" key="2">
    <source>
        <dbReference type="EMBL" id="RYP01922.1"/>
    </source>
</evidence>
<dbReference type="STRING" id="155417.A0A4Q4T880"/>
<keyword evidence="3" id="KW-1185">Reference proteome</keyword>
<comment type="caution">
    <text evidence="2">The sequence shown here is derived from an EMBL/GenBank/DDBJ whole genome shotgun (WGS) entry which is preliminary data.</text>
</comment>
<proteinExistence type="predicted"/>
<sequence length="787" mass="88486">MRFLQYKAPSASTDDRKLILDAMRRRQIFILISDNDTRDRILENILSLQVIIPSIETFHENMKYFSIGAKILQKHVEYVDAKKPRRRNERRSTMFENLRNDWKPPERSVVRTGAEKYRTLSHPLTPELAYTELFLSALRDFPRLCTESPLQGRQGEKLVAFLDGTYLERFRQTAKTLGFQNAKLNQNTPIIDIHQDIAAPYSHPNTMPDWRGGRPPTAVFKELQQVSFLPILYAGFEMTTTPSPRFVQNDFVRAFFGTFDIQEHEDIEMRDDPVPLDPIHISGDRSEPRNFDMPDAASIDFTTLLQPKAGQSPLKKKPGNGVLKSRVAKGLPQEKGPSKSSRLEAGLTREKFSMNIPIPRQNQERRHGQQPTPEAIVPLLPRPDIQIPAPEPRSATRETSETQNPGPENHPRASPPNMPSREVRRSVQVLRARLQSPRGDNTITFNPILRKRRFEDFEGEPGSQHDFRADIRPRPAKNFKRARFLENSLAAIRMDQQQETPNAEDLNPGRLRRQEAARSIQVPPGMQTSVPTEETGGGGLAYRRTGRLFQTIPKELQMAGAYGGTNVAAGDRADAASEWTGIPSDTPRQTQSRESVRDNLTDESQTNRTRNTSVTNKGHPAPVDTATAVSHDDDDMEGYPVPVDVTTALSHDDDDMEGHPVPVDVPTAVSGDDELQDIFFEAIDDMEGYPVPVDVTTAVSHDDDDMEGHPVPVDATTAVSHDDDSMEGYPIPVDVTTEVSYDDEMQDEFDENSDDDMEGHPVPVDVTTAVSHNDDNMETLLSALNRF</sequence>
<dbReference type="Proteomes" id="UP000293360">
    <property type="component" value="Unassembled WGS sequence"/>
</dbReference>
<dbReference type="InterPro" id="IPR022198">
    <property type="entry name" value="DUF3723"/>
</dbReference>
<organism evidence="2 3">
    <name type="scientific">Monosporascus ibericus</name>
    <dbReference type="NCBI Taxonomy" id="155417"/>
    <lineage>
        <taxon>Eukaryota</taxon>
        <taxon>Fungi</taxon>
        <taxon>Dikarya</taxon>
        <taxon>Ascomycota</taxon>
        <taxon>Pezizomycotina</taxon>
        <taxon>Sordariomycetes</taxon>
        <taxon>Xylariomycetidae</taxon>
        <taxon>Xylariales</taxon>
        <taxon>Xylariales incertae sedis</taxon>
        <taxon>Monosporascus</taxon>
    </lineage>
</organism>
<gene>
    <name evidence="2" type="ORF">DL764_006017</name>
</gene>
<reference evidence="2 3" key="1">
    <citation type="submission" date="2018-06" db="EMBL/GenBank/DDBJ databases">
        <title>Complete Genomes of Monosporascus.</title>
        <authorList>
            <person name="Robinson A.J."/>
            <person name="Natvig D.O."/>
        </authorList>
    </citation>
    <scope>NUCLEOTIDE SEQUENCE [LARGE SCALE GENOMIC DNA]</scope>
    <source>
        <strain evidence="2 3">CBS 110550</strain>
    </source>
</reference>
<protein>
    <submittedName>
        <fullName evidence="2">Uncharacterized protein</fullName>
    </submittedName>
</protein>
<dbReference type="Pfam" id="PF12520">
    <property type="entry name" value="DUF3723"/>
    <property type="match status" value="1"/>
</dbReference>
<dbReference type="EMBL" id="QJNU01000337">
    <property type="protein sequence ID" value="RYP01922.1"/>
    <property type="molecule type" value="Genomic_DNA"/>
</dbReference>
<accession>A0A4Q4T880</accession>